<protein>
    <recommendedName>
        <fullName evidence="3">DUF2946 domain-containing protein</fullName>
    </recommendedName>
</protein>
<dbReference type="OrthoDB" id="7744280at2"/>
<evidence type="ECO:0000313" key="1">
    <source>
        <dbReference type="EMBL" id="OAP42540.1"/>
    </source>
</evidence>
<dbReference type="EMBL" id="LPUX01000050">
    <property type="protein sequence ID" value="OAP42540.1"/>
    <property type="molecule type" value="Genomic_DNA"/>
</dbReference>
<evidence type="ECO:0008006" key="3">
    <source>
        <dbReference type="Google" id="ProtNLM"/>
    </source>
</evidence>
<evidence type="ECO:0000313" key="2">
    <source>
        <dbReference type="Proteomes" id="UP000094025"/>
    </source>
</evidence>
<keyword evidence="2" id="KW-1185">Reference proteome</keyword>
<gene>
    <name evidence="1" type="ORF">AU381_15250</name>
</gene>
<comment type="caution">
    <text evidence="1">The sequence shown here is derived from an EMBL/GenBank/DDBJ whole genome shotgun (WGS) entry which is preliminary data.</text>
</comment>
<reference evidence="1 2" key="1">
    <citation type="journal article" date="2016" name="Int. J. Syst. Evol. Microbiol.">
        <title>Ensifer glycinis sp. nov., an novel rhizobial species associated with Glycine spp.</title>
        <authorList>
            <person name="Yan H."/>
            <person name="Yan J."/>
            <person name="Sui X.H."/>
            <person name="Wang E.T."/>
            <person name="Chen W.X."/>
            <person name="Zhang X.X."/>
            <person name="Chen W.F."/>
        </authorList>
    </citation>
    <scope>NUCLEOTIDE SEQUENCE [LARGE SCALE GENOMIC DNA]</scope>
    <source>
        <strain evidence="1 2">CCBAU 23380</strain>
    </source>
</reference>
<dbReference type="AlphaFoldDB" id="A0A178Y4Q2"/>
<dbReference type="Proteomes" id="UP000094025">
    <property type="component" value="Unassembled WGS sequence"/>
</dbReference>
<sequence length="129" mass="13694">MIGQLDRWRTAVRLLAAIALVFLSFAHRPVLAIAADRALAAEYRLPDGSFADICFGTDGVGHDGEKSPLISPICEACRLAASVLLPEPPQTSVPADTGNRLVKPPVMDIQVALAPLRLLPPPRGPPILS</sequence>
<dbReference type="RefSeq" id="WP_064240382.1">
    <property type="nucleotide sequence ID" value="NZ_LPUX01000050.1"/>
</dbReference>
<name>A0A178Y4Q2_9HYPH</name>
<organism evidence="1 2">
    <name type="scientific">Sinorhizobium glycinis</name>
    <dbReference type="NCBI Taxonomy" id="1472378"/>
    <lineage>
        <taxon>Bacteria</taxon>
        <taxon>Pseudomonadati</taxon>
        <taxon>Pseudomonadota</taxon>
        <taxon>Alphaproteobacteria</taxon>
        <taxon>Hyphomicrobiales</taxon>
        <taxon>Rhizobiaceae</taxon>
        <taxon>Sinorhizobium/Ensifer group</taxon>
        <taxon>Sinorhizobium</taxon>
    </lineage>
</organism>
<proteinExistence type="predicted"/>
<accession>A0A178Y4Q2</accession>